<feature type="chain" id="PRO_5044793400" evidence="1">
    <location>
        <begin position="23"/>
        <end position="144"/>
    </location>
</feature>
<accession>A0ABD3XHE8</accession>
<keyword evidence="1" id="KW-0732">Signal</keyword>
<comment type="caution">
    <text evidence="2">The sequence shown here is derived from an EMBL/GenBank/DDBJ whole genome shotgun (WGS) entry which is preliminary data.</text>
</comment>
<keyword evidence="3" id="KW-1185">Reference proteome</keyword>
<evidence type="ECO:0000313" key="3">
    <source>
        <dbReference type="Proteomes" id="UP001634394"/>
    </source>
</evidence>
<protein>
    <submittedName>
        <fullName evidence="2">Uncharacterized protein</fullName>
    </submittedName>
</protein>
<proteinExistence type="predicted"/>
<name>A0ABD3XHE8_SINWO</name>
<dbReference type="AlphaFoldDB" id="A0ABD3XHE8"/>
<evidence type="ECO:0000313" key="2">
    <source>
        <dbReference type="EMBL" id="KAL3885679.1"/>
    </source>
</evidence>
<dbReference type="EMBL" id="JBJQND010000002">
    <property type="protein sequence ID" value="KAL3885679.1"/>
    <property type="molecule type" value="Genomic_DNA"/>
</dbReference>
<reference evidence="2 3" key="1">
    <citation type="submission" date="2024-11" db="EMBL/GenBank/DDBJ databases">
        <title>Chromosome-level genome assembly of the freshwater bivalve Anodonta woodiana.</title>
        <authorList>
            <person name="Chen X."/>
        </authorList>
    </citation>
    <scope>NUCLEOTIDE SEQUENCE [LARGE SCALE GENOMIC DNA]</scope>
    <source>
        <strain evidence="2">MN2024</strain>
        <tissue evidence="2">Gills</tissue>
    </source>
</reference>
<dbReference type="Proteomes" id="UP001634394">
    <property type="component" value="Unassembled WGS sequence"/>
</dbReference>
<feature type="signal peptide" evidence="1">
    <location>
        <begin position="1"/>
        <end position="22"/>
    </location>
</feature>
<gene>
    <name evidence="2" type="ORF">ACJMK2_025726</name>
</gene>
<sequence length="144" mass="16368">MGAILSAALFVCLSHRFRICLCEERVANTNTCAHSNQVDFDERPAQEIQPGNYWTIVSNTKGDMCTAIETEFERNTEPLPTGQIMSTLNNESKQSSCIVNVNENLDEYLNPIHSRSVELEYYIHPIHTSHVNPVIQTKRHSSEF</sequence>
<evidence type="ECO:0000256" key="1">
    <source>
        <dbReference type="SAM" id="SignalP"/>
    </source>
</evidence>
<organism evidence="2 3">
    <name type="scientific">Sinanodonta woodiana</name>
    <name type="common">Chinese pond mussel</name>
    <name type="synonym">Anodonta woodiana</name>
    <dbReference type="NCBI Taxonomy" id="1069815"/>
    <lineage>
        <taxon>Eukaryota</taxon>
        <taxon>Metazoa</taxon>
        <taxon>Spiralia</taxon>
        <taxon>Lophotrochozoa</taxon>
        <taxon>Mollusca</taxon>
        <taxon>Bivalvia</taxon>
        <taxon>Autobranchia</taxon>
        <taxon>Heteroconchia</taxon>
        <taxon>Palaeoheterodonta</taxon>
        <taxon>Unionida</taxon>
        <taxon>Unionoidea</taxon>
        <taxon>Unionidae</taxon>
        <taxon>Unioninae</taxon>
        <taxon>Sinanodonta</taxon>
    </lineage>
</organism>